<dbReference type="Gene3D" id="3.40.1440.10">
    <property type="entry name" value="GIY-YIG endonuclease"/>
    <property type="match status" value="1"/>
</dbReference>
<gene>
    <name evidence="2" type="ORF">O4U47_18915</name>
</gene>
<dbReference type="SMART" id="SM00465">
    <property type="entry name" value="GIYc"/>
    <property type="match status" value="1"/>
</dbReference>
<evidence type="ECO:0000313" key="2">
    <source>
        <dbReference type="EMBL" id="MDA2806588.1"/>
    </source>
</evidence>
<dbReference type="InterPro" id="IPR000305">
    <property type="entry name" value="GIY-YIG_endonuc"/>
</dbReference>
<dbReference type="InterPro" id="IPR035901">
    <property type="entry name" value="GIY-YIG_endonuc_sf"/>
</dbReference>
<dbReference type="SUPFAM" id="SSF53098">
    <property type="entry name" value="Ribonuclease H-like"/>
    <property type="match status" value="1"/>
</dbReference>
<proteinExistence type="predicted"/>
<dbReference type="NCBIfam" id="NF005905">
    <property type="entry name" value="PRK07883.1-3"/>
    <property type="match status" value="1"/>
</dbReference>
<comment type="caution">
    <text evidence="2">The sequence shown here is derived from an EMBL/GenBank/DDBJ whole genome shotgun (WGS) entry which is preliminary data.</text>
</comment>
<organism evidence="2 3">
    <name type="scientific">Nocardiopsis suaedae</name>
    <dbReference type="NCBI Taxonomy" id="3018444"/>
    <lineage>
        <taxon>Bacteria</taxon>
        <taxon>Bacillati</taxon>
        <taxon>Actinomycetota</taxon>
        <taxon>Actinomycetes</taxon>
        <taxon>Streptosporangiales</taxon>
        <taxon>Nocardiopsidaceae</taxon>
        <taxon>Nocardiopsis</taxon>
    </lineage>
</organism>
<dbReference type="InterPro" id="IPR012337">
    <property type="entry name" value="RNaseH-like_sf"/>
</dbReference>
<dbReference type="InterPro" id="IPR013520">
    <property type="entry name" value="Ribonucl_H"/>
</dbReference>
<dbReference type="SMART" id="SM00479">
    <property type="entry name" value="EXOIII"/>
    <property type="match status" value="1"/>
</dbReference>
<dbReference type="Proteomes" id="UP001165685">
    <property type="component" value="Unassembled WGS sequence"/>
</dbReference>
<dbReference type="CDD" id="cd10434">
    <property type="entry name" value="GIY-YIG_UvrC_Cho"/>
    <property type="match status" value="1"/>
</dbReference>
<reference evidence="2" key="1">
    <citation type="submission" date="2023-01" db="EMBL/GenBank/DDBJ databases">
        <title>Draft genome sequence of Nocardiopsis sp. LSu2-4 isolated from halophytes.</title>
        <authorList>
            <person name="Duangmal K."/>
            <person name="Chantavorakit T."/>
        </authorList>
    </citation>
    <scope>NUCLEOTIDE SEQUENCE</scope>
    <source>
        <strain evidence="2">LSu2-4</strain>
    </source>
</reference>
<keyword evidence="2" id="KW-0378">Hydrolase</keyword>
<dbReference type="NCBIfam" id="TIGR00573">
    <property type="entry name" value="dnaq"/>
    <property type="match status" value="1"/>
</dbReference>
<feature type="domain" description="GIY-YIG" evidence="1">
    <location>
        <begin position="230"/>
        <end position="308"/>
    </location>
</feature>
<dbReference type="NCBIfam" id="NF005907">
    <property type="entry name" value="PRK07883.1-5"/>
    <property type="match status" value="1"/>
</dbReference>
<dbReference type="InterPro" id="IPR036397">
    <property type="entry name" value="RNaseH_sf"/>
</dbReference>
<dbReference type="PANTHER" id="PTHR30562:SF1">
    <property type="entry name" value="UVRABC SYSTEM PROTEIN C"/>
    <property type="match status" value="1"/>
</dbReference>
<dbReference type="PANTHER" id="PTHR30562">
    <property type="entry name" value="UVRC/OXIDOREDUCTASE"/>
    <property type="match status" value="1"/>
</dbReference>
<dbReference type="EMBL" id="JAQFWP010000037">
    <property type="protein sequence ID" value="MDA2806588.1"/>
    <property type="molecule type" value="Genomic_DNA"/>
</dbReference>
<dbReference type="InterPro" id="IPR050066">
    <property type="entry name" value="UvrABC_protein_C"/>
</dbReference>
<dbReference type="CDD" id="cd06127">
    <property type="entry name" value="DEDDh"/>
    <property type="match status" value="1"/>
</dbReference>
<dbReference type="GO" id="GO:0004527">
    <property type="term" value="F:exonuclease activity"/>
    <property type="evidence" value="ECO:0007669"/>
    <property type="project" value="UniProtKB-KW"/>
</dbReference>
<keyword evidence="2" id="KW-0269">Exonuclease</keyword>
<dbReference type="InterPro" id="IPR006054">
    <property type="entry name" value="DnaQ"/>
</dbReference>
<keyword evidence="2" id="KW-0540">Nuclease</keyword>
<sequence>MPQPAARAAAPVQESLDDLGTPLAEGTFLVVDLETTGGRAGGSAITEIGAVKVRGGQVVGEFSSLVDPGSPIPAHITLLTGITQAMVATAPPIGSVLPAFLEFANLDGGTVLVAHNAPFDVSFLKAACAEQDRPWPRPRVVDTLPLARRLVTREEVRDHKLGTLARFFAVPDRPVHRALDDARATAGVLHGLLERLGPMGVHSVEELCAFRTAPTRAQRGKRHLAEGLPDGPGVYVFTDARGEPLYVGKSTSLRKRVRSYFTAAETRGRVREMVGLVEAVTPIPCATGLEAEVREMRLIAERKPPYNRRSRNPERASWLKLTPDAFPRLSKVRTVRDDGAPYLGPFTSSREAELAREALLDAFPLRQCTRRIGPHGGAGPACVLAQMGRCGAPCTGGETPEEYAEHARAAREAMVGDPGEVVHALRGAIADLSAGLRYEEAAVRRDRLAAFLRGAARSQRLAALTGIGELVAARPLAGAPGRWEVHVVRRGRLAAAAVMAPGADPNAFVAALTATAETVPPGPGPAPAAAPQESECVLRWLESPGVRLVDLDAPWTCPARGAERHRELTDWAREAAEAAAEPS</sequence>
<dbReference type="Pfam" id="PF00929">
    <property type="entry name" value="RNase_T"/>
    <property type="match status" value="1"/>
</dbReference>
<dbReference type="SUPFAM" id="SSF82771">
    <property type="entry name" value="GIY-YIG endonuclease"/>
    <property type="match status" value="1"/>
</dbReference>
<name>A0ABT4TPI8_9ACTN</name>
<evidence type="ECO:0000313" key="3">
    <source>
        <dbReference type="Proteomes" id="UP001165685"/>
    </source>
</evidence>
<protein>
    <submittedName>
        <fullName evidence="2">DEDD exonuclease domain-containing protein</fullName>
    </submittedName>
</protein>
<accession>A0ABT4TPI8</accession>
<dbReference type="InterPro" id="IPR047296">
    <property type="entry name" value="GIY-YIG_UvrC_Cho"/>
</dbReference>
<evidence type="ECO:0000259" key="1">
    <source>
        <dbReference type="PROSITE" id="PS50164"/>
    </source>
</evidence>
<dbReference type="Gene3D" id="3.30.420.10">
    <property type="entry name" value="Ribonuclease H-like superfamily/Ribonuclease H"/>
    <property type="match status" value="1"/>
</dbReference>
<dbReference type="RefSeq" id="WP_270679226.1">
    <property type="nucleotide sequence ID" value="NZ_JAQFWP010000037.1"/>
</dbReference>
<dbReference type="PROSITE" id="PS50164">
    <property type="entry name" value="GIY_YIG"/>
    <property type="match status" value="1"/>
</dbReference>
<keyword evidence="3" id="KW-1185">Reference proteome</keyword>